<dbReference type="InterPro" id="IPR000719">
    <property type="entry name" value="Prot_kinase_dom"/>
</dbReference>
<keyword evidence="5" id="KW-0808">Transferase</keyword>
<dbReference type="SMART" id="SM00065">
    <property type="entry name" value="GAF"/>
    <property type="match status" value="1"/>
</dbReference>
<sequence>MVGIPGYTLIDKLKSTSTNILYRAVRDSDRLPVIVKMPMSANPGTREHDDYRREHAILQRLSEVRGVPRALGCELSGGRPVLLLEGEGGTALSDTVGTPLGVERFLELAISLASTLTEIHRRGVIHKDIKPANIILLPSGETRIIDFGSATVQSVEHVEAAPALLIEGTLAYMSPEQTGRMNRSVDYRTDLYSLGVTFYELLTGTLPFHGGDALEWFHAHMAQIPRTPHERVPAIPPTLSAIVMKLLAKVAEERYQGADGLKADLLRCQEALGREGELEPFPLGEHDIPTHFQMPQRLYGREAQVNTLLQSFERIARGGHPELVLISGYSGIGKSAVVHELYRPVVQRRGLFLDGKFDQFQRDIPYATLAQAIRGLVRQLLAGTDAELEVWRQQLCEAWEDSGQFLVDLVPQLELVVGKQPPLPTLSPAESHHRFDWVFQRFLGVLSTPAHPLVVFLDDLQWADVASLRLIRHLFTHPDTPPLLMIGAYRDNEVSPSHPLMLAREELRKGGAWVAELRLEPLSQEQLRQIITDALPGAEQEVIEPLSDLVHQKTGGNPFFFLQLMRTLNQDGLLTRTPEGRWQWDEQGIRARAYSDNVVDFLVGRLRQLPEQTQHLLRLAACAGNAFPTRTLAIISDRAEDEVERGLEPALQEGLLMQGGQKQYRFLHDRIQQAAHALIPEEERKAIHLRIGRLLLASLTPEEAREKLFDVVNQLNAGAELLVLPEERHRVALLNAEAGRKAQASTAHRSAITYFTAALSLLPGDSWEDEHALTFQLSLQRTTSEFMSGNTDGARQLAEALRPRARTSAQLALVSVLLSDIHIATSETLLAVTCLLECLTSLGMPMPLHPSREEVEVANAEVWSLMGGRPIGSLLELPLMTDPDIQVVMSVLAALFTPALFTDVNLLVLHLCRMVSLSLRHGNSEAMTNGYAWYGITLGDRFGRYLEGHAFGELALALVERHGFSTSRARSLYSMEMISVWTQPLTLSLEYIRNAFQLAVPAGDFQTACYCCNHIITNRLVHGHNLDEVYQESIARMDFARKAGYQGVQQVIQHTQRYMQQLRGLAPSFESLNGEDFDEESFELGLSLKPHMSTVVCWYWITKTQSRFMCGRYEEARQASTRAEELLWSSVGHIQLVDFHLYTALALSACCEDAAPEARRDYLEAMQRHQRQFELWAKHNPGSFRASERLVSAELAYRQGQWDEAMHAYDAALHSAREHGFLQNVALANELAARFWLKRGVKSIALAYAREARETYRTWGAHGKVQQLDGQWPSLSSTASAPDRGTSDTTATHLDAITVVKAQQAISGEIVLEQLVSTLLRVAMENAGAQRGALLRPLGNKLRLVAISNVVEGGTVVLPEDNATHELPWSLLTYVKRTHEHVLIGDASRPHPYASDDYFERGRAKAVLCLPLLRQEELVGVLYLENSLTADAFTPARIRLLGHIASQAAISIENARLYADIHQAKAALRDANDELERRVDERTHELKDAQARLVEMARAAGMSEIASNVLHNVGNVLTSAVVNLETTRHAVGASRVVRVRQVAALLEEHREMLVDFLTKDPRGSRLPDYVSALAAELIKEQTTLQESLDAMNRHLEHIRAIVQVQQTYAKTPLLTEECDLAQLVDDTLRIQYASLQRHGVTLTREFALLPRLRLDKHKVMQILVNLVANAKYAMDAMPEQHRHLCVRLTADNGWARVQVTDSGVGLAPDVQGKLFTHGFTTRKDGHGFGLHSSALAAKMLGGRLRLESEGPGKGATATLEIPLKPEPRDVPPETGRRAPGGRPPSSANER</sequence>
<accession>A0A250JDQ6</accession>
<dbReference type="Pfam" id="PF01590">
    <property type="entry name" value="GAF"/>
    <property type="match status" value="1"/>
</dbReference>
<gene>
    <name evidence="5" type="ORF">CYFUS_007190</name>
</gene>
<protein>
    <submittedName>
        <fullName evidence="5">Histidine kinase</fullName>
    </submittedName>
</protein>
<dbReference type="InterPro" id="IPR029016">
    <property type="entry name" value="GAF-like_dom_sf"/>
</dbReference>
<dbReference type="SUPFAM" id="SSF56112">
    <property type="entry name" value="Protein kinase-like (PK-like)"/>
    <property type="match status" value="1"/>
</dbReference>
<dbReference type="Gene3D" id="3.30.450.40">
    <property type="match status" value="1"/>
</dbReference>
<dbReference type="SUPFAM" id="SSF48452">
    <property type="entry name" value="TPR-like"/>
    <property type="match status" value="1"/>
</dbReference>
<dbReference type="InterPro" id="IPR027417">
    <property type="entry name" value="P-loop_NTPase"/>
</dbReference>
<name>A0A250JDQ6_9BACT</name>
<dbReference type="Gene3D" id="1.25.40.10">
    <property type="entry name" value="Tetratricopeptide repeat domain"/>
    <property type="match status" value="1"/>
</dbReference>
<dbReference type="SMART" id="SM00220">
    <property type="entry name" value="S_TKc"/>
    <property type="match status" value="1"/>
</dbReference>
<dbReference type="InterPro" id="IPR041664">
    <property type="entry name" value="AAA_16"/>
</dbReference>
<dbReference type="InterPro" id="IPR011009">
    <property type="entry name" value="Kinase-like_dom_sf"/>
</dbReference>
<evidence type="ECO:0000256" key="2">
    <source>
        <dbReference type="SAM" id="MobiDB-lite"/>
    </source>
</evidence>
<dbReference type="PROSITE" id="PS50011">
    <property type="entry name" value="PROTEIN_KINASE_DOM"/>
    <property type="match status" value="1"/>
</dbReference>
<dbReference type="Gene3D" id="1.10.287.130">
    <property type="match status" value="1"/>
</dbReference>
<keyword evidence="1" id="KW-0175">Coiled coil</keyword>
<dbReference type="GO" id="GO:0004672">
    <property type="term" value="F:protein kinase activity"/>
    <property type="evidence" value="ECO:0007669"/>
    <property type="project" value="InterPro"/>
</dbReference>
<dbReference type="Pfam" id="PF25503">
    <property type="entry name" value="TPR_CHK1"/>
    <property type="match status" value="1"/>
</dbReference>
<evidence type="ECO:0000259" key="4">
    <source>
        <dbReference type="PROSITE" id="PS50109"/>
    </source>
</evidence>
<dbReference type="InterPro" id="IPR005467">
    <property type="entry name" value="His_kinase_dom"/>
</dbReference>
<dbReference type="RefSeq" id="WP_095989394.1">
    <property type="nucleotide sequence ID" value="NZ_CP022098.1"/>
</dbReference>
<reference evidence="5 6" key="1">
    <citation type="submission" date="2017-06" db="EMBL/GenBank/DDBJ databases">
        <title>Sequencing and comparative analysis of myxobacterial genomes.</title>
        <authorList>
            <person name="Rupp O."/>
            <person name="Goesmann A."/>
            <person name="Sogaard-Andersen L."/>
        </authorList>
    </citation>
    <scope>NUCLEOTIDE SEQUENCE [LARGE SCALE GENOMIC DNA]</scope>
    <source>
        <strain evidence="5 6">DSM 52655</strain>
    </source>
</reference>
<feature type="region of interest" description="Disordered" evidence="2">
    <location>
        <begin position="1746"/>
        <end position="1790"/>
    </location>
</feature>
<evidence type="ECO:0000256" key="1">
    <source>
        <dbReference type="SAM" id="Coils"/>
    </source>
</evidence>
<dbReference type="KEGG" id="cfus:CYFUS_007190"/>
<dbReference type="PROSITE" id="PS00108">
    <property type="entry name" value="PROTEIN_KINASE_ST"/>
    <property type="match status" value="1"/>
</dbReference>
<dbReference type="PANTHER" id="PTHR43642">
    <property type="entry name" value="HYBRID SIGNAL TRANSDUCTION HISTIDINE KINASE G"/>
    <property type="match status" value="1"/>
</dbReference>
<dbReference type="EMBL" id="CP022098">
    <property type="protein sequence ID" value="ATB41720.1"/>
    <property type="molecule type" value="Genomic_DNA"/>
</dbReference>
<dbReference type="GO" id="GO:0005524">
    <property type="term" value="F:ATP binding"/>
    <property type="evidence" value="ECO:0007669"/>
    <property type="project" value="InterPro"/>
</dbReference>
<dbReference type="Gene3D" id="1.10.510.10">
    <property type="entry name" value="Transferase(Phosphotransferase) domain 1"/>
    <property type="match status" value="1"/>
</dbReference>
<dbReference type="Gene3D" id="3.30.565.10">
    <property type="entry name" value="Histidine kinase-like ATPase, C-terminal domain"/>
    <property type="match status" value="1"/>
</dbReference>
<evidence type="ECO:0000313" key="6">
    <source>
        <dbReference type="Proteomes" id="UP000217257"/>
    </source>
</evidence>
<dbReference type="InterPro" id="IPR003018">
    <property type="entry name" value="GAF"/>
</dbReference>
<dbReference type="Pfam" id="PF00069">
    <property type="entry name" value="Pkinase"/>
    <property type="match status" value="1"/>
</dbReference>
<feature type="compositionally biased region" description="Basic and acidic residues" evidence="2">
    <location>
        <begin position="1763"/>
        <end position="1776"/>
    </location>
</feature>
<evidence type="ECO:0000259" key="3">
    <source>
        <dbReference type="PROSITE" id="PS50011"/>
    </source>
</evidence>
<dbReference type="SUPFAM" id="SSF55781">
    <property type="entry name" value="GAF domain-like"/>
    <property type="match status" value="1"/>
</dbReference>
<dbReference type="InterPro" id="IPR008271">
    <property type="entry name" value="Ser/Thr_kinase_AS"/>
</dbReference>
<keyword evidence="5" id="KW-0418">Kinase</keyword>
<feature type="domain" description="Protein kinase" evidence="3">
    <location>
        <begin position="7"/>
        <end position="266"/>
    </location>
</feature>
<dbReference type="InterPro" id="IPR011990">
    <property type="entry name" value="TPR-like_helical_dom_sf"/>
</dbReference>
<dbReference type="InterPro" id="IPR003594">
    <property type="entry name" value="HATPase_dom"/>
</dbReference>
<organism evidence="5 6">
    <name type="scientific">Cystobacter fuscus</name>
    <dbReference type="NCBI Taxonomy" id="43"/>
    <lineage>
        <taxon>Bacteria</taxon>
        <taxon>Pseudomonadati</taxon>
        <taxon>Myxococcota</taxon>
        <taxon>Myxococcia</taxon>
        <taxon>Myxococcales</taxon>
        <taxon>Cystobacterineae</taxon>
        <taxon>Archangiaceae</taxon>
        <taxon>Cystobacter</taxon>
    </lineage>
</organism>
<dbReference type="SUPFAM" id="SSF52540">
    <property type="entry name" value="P-loop containing nucleoside triphosphate hydrolases"/>
    <property type="match status" value="1"/>
</dbReference>
<proteinExistence type="predicted"/>
<dbReference type="Proteomes" id="UP000217257">
    <property type="component" value="Chromosome"/>
</dbReference>
<dbReference type="Pfam" id="PF13191">
    <property type="entry name" value="AAA_16"/>
    <property type="match status" value="1"/>
</dbReference>
<feature type="coiled-coil region" evidence="1">
    <location>
        <begin position="1454"/>
        <end position="1492"/>
    </location>
</feature>
<dbReference type="SMART" id="SM00387">
    <property type="entry name" value="HATPase_c"/>
    <property type="match status" value="1"/>
</dbReference>
<dbReference type="Gene3D" id="3.40.50.300">
    <property type="entry name" value="P-loop containing nucleotide triphosphate hydrolases"/>
    <property type="match status" value="1"/>
</dbReference>
<dbReference type="CDD" id="cd14014">
    <property type="entry name" value="STKc_PknB_like"/>
    <property type="match status" value="1"/>
</dbReference>
<dbReference type="Pfam" id="PF02518">
    <property type="entry name" value="HATPase_c"/>
    <property type="match status" value="1"/>
</dbReference>
<dbReference type="InterPro" id="IPR036890">
    <property type="entry name" value="HATPase_C_sf"/>
</dbReference>
<dbReference type="SUPFAM" id="SSF55874">
    <property type="entry name" value="ATPase domain of HSP90 chaperone/DNA topoisomerase II/histidine kinase"/>
    <property type="match status" value="1"/>
</dbReference>
<evidence type="ECO:0000313" key="5">
    <source>
        <dbReference type="EMBL" id="ATB41720.1"/>
    </source>
</evidence>
<dbReference type="PANTHER" id="PTHR43642:SF1">
    <property type="entry name" value="HYBRID SIGNAL TRANSDUCTION HISTIDINE KINASE G"/>
    <property type="match status" value="1"/>
</dbReference>
<dbReference type="InterPro" id="IPR053159">
    <property type="entry name" value="Hybrid_Histidine_Kinase"/>
</dbReference>
<feature type="domain" description="Histidine kinase" evidence="4">
    <location>
        <begin position="1582"/>
        <end position="1765"/>
    </location>
</feature>
<dbReference type="PROSITE" id="PS50109">
    <property type="entry name" value="HIS_KIN"/>
    <property type="match status" value="1"/>
</dbReference>